<feature type="domain" description="RNA polymerase sigma factor 70 region 4 type 2" evidence="6">
    <location>
        <begin position="132"/>
        <end position="183"/>
    </location>
</feature>
<dbReference type="GO" id="GO:0006352">
    <property type="term" value="P:DNA-templated transcription initiation"/>
    <property type="evidence" value="ECO:0007669"/>
    <property type="project" value="InterPro"/>
</dbReference>
<evidence type="ECO:0000259" key="6">
    <source>
        <dbReference type="Pfam" id="PF08281"/>
    </source>
</evidence>
<evidence type="ECO:0000313" key="8">
    <source>
        <dbReference type="Proteomes" id="UP001214530"/>
    </source>
</evidence>
<reference evidence="7" key="1">
    <citation type="submission" date="2023-03" db="EMBL/GenBank/DDBJ databases">
        <title>Andean soil-derived lignocellulolytic bacterial consortium as a source of novel taxa and putative plastic-active enzymes.</title>
        <authorList>
            <person name="Diaz-Garcia L."/>
            <person name="Chuvochina M."/>
            <person name="Feuerriegel G."/>
            <person name="Bunk B."/>
            <person name="Sproer C."/>
            <person name="Streit W.R."/>
            <person name="Rodriguez L.M."/>
            <person name="Overmann J."/>
            <person name="Jimenez D.J."/>
        </authorList>
    </citation>
    <scope>NUCLEOTIDE SEQUENCE</scope>
    <source>
        <strain evidence="7">MAG 3858</strain>
    </source>
</reference>
<dbReference type="SUPFAM" id="SSF88659">
    <property type="entry name" value="Sigma3 and sigma4 domains of RNA polymerase sigma factors"/>
    <property type="match status" value="1"/>
</dbReference>
<dbReference type="PANTHER" id="PTHR43133:SF46">
    <property type="entry name" value="RNA POLYMERASE SIGMA-70 FACTOR ECF SUBFAMILY"/>
    <property type="match status" value="1"/>
</dbReference>
<evidence type="ECO:0000256" key="1">
    <source>
        <dbReference type="ARBA" id="ARBA00010641"/>
    </source>
</evidence>
<proteinExistence type="inferred from homology"/>
<organism evidence="7 8">
    <name type="scientific">Candidatus Pedobacter colombiensis</name>
    <dbReference type="NCBI Taxonomy" id="3121371"/>
    <lineage>
        <taxon>Bacteria</taxon>
        <taxon>Pseudomonadati</taxon>
        <taxon>Bacteroidota</taxon>
        <taxon>Sphingobacteriia</taxon>
        <taxon>Sphingobacteriales</taxon>
        <taxon>Sphingobacteriaceae</taxon>
        <taxon>Pedobacter</taxon>
    </lineage>
</organism>
<keyword evidence="4" id="KW-0804">Transcription</keyword>
<dbReference type="InterPro" id="IPR014284">
    <property type="entry name" value="RNA_pol_sigma-70_dom"/>
</dbReference>
<dbReference type="GO" id="GO:0003677">
    <property type="term" value="F:DNA binding"/>
    <property type="evidence" value="ECO:0007669"/>
    <property type="project" value="InterPro"/>
</dbReference>
<evidence type="ECO:0000256" key="3">
    <source>
        <dbReference type="ARBA" id="ARBA00023082"/>
    </source>
</evidence>
<dbReference type="InterPro" id="IPR007627">
    <property type="entry name" value="RNA_pol_sigma70_r2"/>
</dbReference>
<sequence length="195" mass="22589">MFLGELTMPSYNSISDQELIDLLKQDNREAFAEIYKRHAPQLTSFATAKLFSMDDARDLIQDLFTSLWTTREKIFITSSVQTYLFASVRHKVIDKIRKNITREEYAIILQSLSTYSSYNPEKELEAKDLKKIVDQAIEKLPPRTREIYKLSREDHHSITDIASKLNLSDQTVKNQLTAAMKSLRETLDKLSVLLL</sequence>
<dbReference type="Proteomes" id="UP001214530">
    <property type="component" value="Chromosome"/>
</dbReference>
<comment type="similarity">
    <text evidence="1">Belongs to the sigma-70 factor family. ECF subfamily.</text>
</comment>
<name>A0AAJ6B7K2_9SPHI</name>
<dbReference type="InterPro" id="IPR014327">
    <property type="entry name" value="RNA_pol_sigma70_bacteroid"/>
</dbReference>
<dbReference type="InterPro" id="IPR013249">
    <property type="entry name" value="RNA_pol_sigma70_r4_t2"/>
</dbReference>
<gene>
    <name evidence="7" type="ORF">P0Y49_02075</name>
</gene>
<keyword evidence="3" id="KW-0731">Sigma factor</keyword>
<dbReference type="Pfam" id="PF04542">
    <property type="entry name" value="Sigma70_r2"/>
    <property type="match status" value="1"/>
</dbReference>
<dbReference type="PANTHER" id="PTHR43133">
    <property type="entry name" value="RNA POLYMERASE ECF-TYPE SIGMA FACTO"/>
    <property type="match status" value="1"/>
</dbReference>
<evidence type="ECO:0000256" key="4">
    <source>
        <dbReference type="ARBA" id="ARBA00023163"/>
    </source>
</evidence>
<evidence type="ECO:0000259" key="5">
    <source>
        <dbReference type="Pfam" id="PF04542"/>
    </source>
</evidence>
<dbReference type="InterPro" id="IPR013325">
    <property type="entry name" value="RNA_pol_sigma_r2"/>
</dbReference>
<dbReference type="InterPro" id="IPR013324">
    <property type="entry name" value="RNA_pol_sigma_r3/r4-like"/>
</dbReference>
<evidence type="ECO:0000256" key="2">
    <source>
        <dbReference type="ARBA" id="ARBA00023015"/>
    </source>
</evidence>
<dbReference type="SUPFAM" id="SSF88946">
    <property type="entry name" value="Sigma2 domain of RNA polymerase sigma factors"/>
    <property type="match status" value="1"/>
</dbReference>
<dbReference type="EMBL" id="CP119313">
    <property type="protein sequence ID" value="WEK19939.1"/>
    <property type="molecule type" value="Genomic_DNA"/>
</dbReference>
<dbReference type="NCBIfam" id="TIGR02937">
    <property type="entry name" value="sigma70-ECF"/>
    <property type="match status" value="1"/>
</dbReference>
<dbReference type="NCBIfam" id="TIGR02985">
    <property type="entry name" value="Sig70_bacteroi1"/>
    <property type="match status" value="1"/>
</dbReference>
<dbReference type="Gene3D" id="1.10.10.10">
    <property type="entry name" value="Winged helix-like DNA-binding domain superfamily/Winged helix DNA-binding domain"/>
    <property type="match status" value="1"/>
</dbReference>
<evidence type="ECO:0000313" key="7">
    <source>
        <dbReference type="EMBL" id="WEK19939.1"/>
    </source>
</evidence>
<feature type="domain" description="RNA polymerase sigma-70 region 2" evidence="5">
    <location>
        <begin position="34"/>
        <end position="99"/>
    </location>
</feature>
<dbReference type="Pfam" id="PF08281">
    <property type="entry name" value="Sigma70_r4_2"/>
    <property type="match status" value="1"/>
</dbReference>
<dbReference type="GO" id="GO:0016987">
    <property type="term" value="F:sigma factor activity"/>
    <property type="evidence" value="ECO:0007669"/>
    <property type="project" value="UniProtKB-KW"/>
</dbReference>
<dbReference type="InterPro" id="IPR036388">
    <property type="entry name" value="WH-like_DNA-bd_sf"/>
</dbReference>
<protein>
    <submittedName>
        <fullName evidence="7">RNA polymerase sigma-70 factor</fullName>
    </submittedName>
</protein>
<keyword evidence="2" id="KW-0805">Transcription regulation</keyword>
<accession>A0AAJ6B7K2</accession>
<dbReference type="AlphaFoldDB" id="A0AAJ6B7K2"/>
<dbReference type="InterPro" id="IPR039425">
    <property type="entry name" value="RNA_pol_sigma-70-like"/>
</dbReference>
<dbReference type="Gene3D" id="1.10.1740.10">
    <property type="match status" value="1"/>
</dbReference>